<evidence type="ECO:0000259" key="6">
    <source>
        <dbReference type="Pfam" id="PF12698"/>
    </source>
</evidence>
<dbReference type="PANTHER" id="PTHR43471">
    <property type="entry name" value="ABC TRANSPORTER PERMEASE"/>
    <property type="match status" value="1"/>
</dbReference>
<gene>
    <name evidence="7" type="ORF">AMQ74_00216</name>
</gene>
<keyword evidence="2 5" id="KW-0812">Transmembrane</keyword>
<reference evidence="7 8" key="1">
    <citation type="journal article" date="2016" name="ISME J.">
        <title>Chasing the elusive Euryarchaeota class WSA2: genomes reveal a uniquely fastidious methyl-reducing methanogen.</title>
        <authorList>
            <person name="Nobu M.K."/>
            <person name="Narihiro T."/>
            <person name="Kuroda K."/>
            <person name="Mei R."/>
            <person name="Liu W.T."/>
        </authorList>
    </citation>
    <scope>NUCLEOTIDE SEQUENCE [LARGE SCALE GENOMIC DNA]</scope>
    <source>
        <strain evidence="7">U1lsi0528_Bin089</strain>
    </source>
</reference>
<accession>A0A150J9Q3</accession>
<comment type="caution">
    <text evidence="7">The sequence shown here is derived from an EMBL/GenBank/DDBJ whole genome shotgun (WGS) entry which is preliminary data.</text>
</comment>
<feature type="transmembrane region" description="Helical" evidence="5">
    <location>
        <begin position="185"/>
        <end position="204"/>
    </location>
</feature>
<evidence type="ECO:0000256" key="4">
    <source>
        <dbReference type="ARBA" id="ARBA00023136"/>
    </source>
</evidence>
<dbReference type="PANTHER" id="PTHR43471:SF1">
    <property type="entry name" value="ABC TRANSPORTER PERMEASE PROTEIN NOSY-RELATED"/>
    <property type="match status" value="1"/>
</dbReference>
<evidence type="ECO:0000256" key="2">
    <source>
        <dbReference type="ARBA" id="ARBA00022692"/>
    </source>
</evidence>
<dbReference type="GO" id="GO:0016020">
    <property type="term" value="C:membrane"/>
    <property type="evidence" value="ECO:0007669"/>
    <property type="project" value="UniProtKB-SubCell"/>
</dbReference>
<feature type="transmembrane region" description="Helical" evidence="5">
    <location>
        <begin position="135"/>
        <end position="154"/>
    </location>
</feature>
<evidence type="ECO:0000313" key="8">
    <source>
        <dbReference type="Proteomes" id="UP000075578"/>
    </source>
</evidence>
<dbReference type="EMBL" id="LNGD01000007">
    <property type="protein sequence ID" value="KYC53982.1"/>
    <property type="molecule type" value="Genomic_DNA"/>
</dbReference>
<dbReference type="GO" id="GO:0140359">
    <property type="term" value="F:ABC-type transporter activity"/>
    <property type="evidence" value="ECO:0007669"/>
    <property type="project" value="InterPro"/>
</dbReference>
<proteinExistence type="predicted"/>
<protein>
    <submittedName>
        <fullName evidence="7">ABC-2 family transporter protein</fullName>
    </submittedName>
</protein>
<comment type="subcellular location">
    <subcellularLocation>
        <location evidence="1">Membrane</location>
        <topology evidence="1">Multi-pass membrane protein</topology>
    </subcellularLocation>
</comment>
<evidence type="ECO:0000256" key="5">
    <source>
        <dbReference type="SAM" id="Phobius"/>
    </source>
</evidence>
<evidence type="ECO:0000256" key="3">
    <source>
        <dbReference type="ARBA" id="ARBA00022989"/>
    </source>
</evidence>
<dbReference type="AlphaFoldDB" id="A0A150J9Q3"/>
<feature type="domain" description="ABC-2 type transporter transmembrane" evidence="6">
    <location>
        <begin position="3"/>
        <end position="204"/>
    </location>
</feature>
<feature type="transmembrane region" description="Helical" evidence="5">
    <location>
        <begin position="69"/>
        <end position="91"/>
    </location>
</feature>
<feature type="transmembrane region" description="Helical" evidence="5">
    <location>
        <begin position="97"/>
        <end position="123"/>
    </location>
</feature>
<dbReference type="Pfam" id="PF12698">
    <property type="entry name" value="ABC2_membrane_3"/>
    <property type="match status" value="1"/>
</dbReference>
<dbReference type="InterPro" id="IPR013525">
    <property type="entry name" value="ABC2_TM"/>
</dbReference>
<organism evidence="7 8">
    <name type="scientific">Candidatus Methanofastidiosum methylothiophilum</name>
    <dbReference type="NCBI Taxonomy" id="1705564"/>
    <lineage>
        <taxon>Archaea</taxon>
        <taxon>Methanobacteriati</taxon>
        <taxon>Methanobacteriota</taxon>
        <taxon>Stenosarchaea group</taxon>
        <taxon>Candidatus Methanofastidiosia</taxon>
        <taxon>Candidatus Methanofastidiosales</taxon>
        <taxon>Candidatus Methanofastidiosaceae</taxon>
        <taxon>Candidatus Methanofastidiosum</taxon>
    </lineage>
</organism>
<name>A0A150J9Q3_9EURY</name>
<dbReference type="Proteomes" id="UP000075578">
    <property type="component" value="Unassembled WGS sequence"/>
</dbReference>
<evidence type="ECO:0000313" key="7">
    <source>
        <dbReference type="EMBL" id="KYC53982.1"/>
    </source>
</evidence>
<keyword evidence="3 5" id="KW-1133">Transmembrane helix</keyword>
<sequence>MNITIHPRNYSYNITDLFFVEIMQTLLIPLILLLPIFLSMNILSDSIVGEKERKTFEILLAAPLKRIEIIIGKILPTFAISIVQIIVWTVVLSVRGISIFNVPLLLLFLSIIMVALFSISIIFSNISSNITESNLFLTLFMMIVTLLMFVPIPVENNFLKEILSYSPIIPIIKIASNPAVNLLDIGRYILIYSGFALFSLIVALKGIANDENIRL</sequence>
<feature type="transmembrane region" description="Helical" evidence="5">
    <location>
        <begin position="26"/>
        <end position="48"/>
    </location>
</feature>
<keyword evidence="4 5" id="KW-0472">Membrane</keyword>
<evidence type="ECO:0000256" key="1">
    <source>
        <dbReference type="ARBA" id="ARBA00004141"/>
    </source>
</evidence>